<keyword evidence="2" id="KW-0238">DNA-binding</keyword>
<proteinExistence type="predicted"/>
<dbReference type="GO" id="GO:0003677">
    <property type="term" value="F:DNA binding"/>
    <property type="evidence" value="ECO:0007669"/>
    <property type="project" value="UniProtKB-KW"/>
</dbReference>
<dbReference type="GO" id="GO:0003700">
    <property type="term" value="F:DNA-binding transcription factor activity"/>
    <property type="evidence" value="ECO:0007669"/>
    <property type="project" value="InterPro"/>
</dbReference>
<sequence>MLIHISQTSSTPMYEQVIGEIQRLIAMGHMEPGEMLPSIRELSKQLMTSGITIRRAYQELEQTGFIYTRKGKGSYVAKLSDERLAQWKMEQVRGPLSESVLQAKKLHLKEEQFHDLIRHMWKEVDEEKQEGEDHGS</sequence>
<dbReference type="CDD" id="cd07377">
    <property type="entry name" value="WHTH_GntR"/>
    <property type="match status" value="1"/>
</dbReference>
<comment type="caution">
    <text evidence="5">The sequence shown here is derived from an EMBL/GenBank/DDBJ whole genome shotgun (WGS) entry which is preliminary data.</text>
</comment>
<dbReference type="InterPro" id="IPR000524">
    <property type="entry name" value="Tscrpt_reg_HTH_GntR"/>
</dbReference>
<reference evidence="5 6" key="1">
    <citation type="submission" date="2019-07" db="EMBL/GenBank/DDBJ databases">
        <title>Genomic analysis of Lentibacillus sp. NKC851-2.</title>
        <authorList>
            <person name="Oh Y.J."/>
        </authorList>
    </citation>
    <scope>NUCLEOTIDE SEQUENCE [LARGE SCALE GENOMIC DNA]</scope>
    <source>
        <strain evidence="5 6">NKC851-2</strain>
    </source>
</reference>
<evidence type="ECO:0000256" key="3">
    <source>
        <dbReference type="ARBA" id="ARBA00023163"/>
    </source>
</evidence>
<dbReference type="SUPFAM" id="SSF46785">
    <property type="entry name" value="Winged helix' DNA-binding domain"/>
    <property type="match status" value="1"/>
</dbReference>
<keyword evidence="6" id="KW-1185">Reference proteome</keyword>
<dbReference type="InterPro" id="IPR036390">
    <property type="entry name" value="WH_DNA-bd_sf"/>
</dbReference>
<dbReference type="PROSITE" id="PS50949">
    <property type="entry name" value="HTH_GNTR"/>
    <property type="match status" value="1"/>
</dbReference>
<keyword evidence="3" id="KW-0804">Transcription</keyword>
<gene>
    <name evidence="5" type="ORF">FH966_10950</name>
</gene>
<protein>
    <submittedName>
        <fullName evidence="5">GntR family transcriptional regulator</fullName>
    </submittedName>
</protein>
<evidence type="ECO:0000256" key="1">
    <source>
        <dbReference type="ARBA" id="ARBA00023015"/>
    </source>
</evidence>
<evidence type="ECO:0000313" key="5">
    <source>
        <dbReference type="EMBL" id="TRM12159.1"/>
    </source>
</evidence>
<dbReference type="Gene3D" id="1.10.10.10">
    <property type="entry name" value="Winged helix-like DNA-binding domain superfamily/Winged helix DNA-binding domain"/>
    <property type="match status" value="1"/>
</dbReference>
<dbReference type="PANTHER" id="PTHR38445">
    <property type="entry name" value="HTH-TYPE TRANSCRIPTIONAL REPRESSOR YTRA"/>
    <property type="match status" value="1"/>
</dbReference>
<evidence type="ECO:0000313" key="6">
    <source>
        <dbReference type="Proteomes" id="UP000319280"/>
    </source>
</evidence>
<accession>A0A549YJV5</accession>
<evidence type="ECO:0000256" key="2">
    <source>
        <dbReference type="ARBA" id="ARBA00023125"/>
    </source>
</evidence>
<feature type="domain" description="HTH gntR-type" evidence="4">
    <location>
        <begin position="11"/>
        <end position="79"/>
    </location>
</feature>
<dbReference type="EMBL" id="VJMZ01000001">
    <property type="protein sequence ID" value="TRM12159.1"/>
    <property type="molecule type" value="Genomic_DNA"/>
</dbReference>
<dbReference type="Pfam" id="PF00392">
    <property type="entry name" value="GntR"/>
    <property type="match status" value="1"/>
</dbReference>
<dbReference type="AlphaFoldDB" id="A0A549YJV5"/>
<keyword evidence="1" id="KW-0805">Transcription regulation</keyword>
<dbReference type="PANTHER" id="PTHR38445:SF7">
    <property type="entry name" value="GNTR-FAMILY TRANSCRIPTIONAL REGULATOR"/>
    <property type="match status" value="1"/>
</dbReference>
<dbReference type="InterPro" id="IPR036388">
    <property type="entry name" value="WH-like_DNA-bd_sf"/>
</dbReference>
<name>A0A549YJV5_9BACI</name>
<dbReference type="SMART" id="SM00345">
    <property type="entry name" value="HTH_GNTR"/>
    <property type="match status" value="1"/>
</dbReference>
<dbReference type="Proteomes" id="UP000319280">
    <property type="component" value="Unassembled WGS sequence"/>
</dbReference>
<evidence type="ECO:0000259" key="4">
    <source>
        <dbReference type="PROSITE" id="PS50949"/>
    </source>
</evidence>
<organism evidence="5 6">
    <name type="scientific">Lentibacillus cibarius</name>
    <dbReference type="NCBI Taxonomy" id="2583219"/>
    <lineage>
        <taxon>Bacteria</taxon>
        <taxon>Bacillati</taxon>
        <taxon>Bacillota</taxon>
        <taxon>Bacilli</taxon>
        <taxon>Bacillales</taxon>
        <taxon>Bacillaceae</taxon>
        <taxon>Lentibacillus</taxon>
    </lineage>
</organism>
<dbReference type="RefSeq" id="WP_142791143.1">
    <property type="nucleotide sequence ID" value="NZ_VJMZ01000001.1"/>
</dbReference>